<dbReference type="Proteomes" id="UP000178570">
    <property type="component" value="Unassembled WGS sequence"/>
</dbReference>
<comment type="caution">
    <text evidence="2">The sequence shown here is derived from an EMBL/GenBank/DDBJ whole genome shotgun (WGS) entry which is preliminary data.</text>
</comment>
<evidence type="ECO:0000313" key="2">
    <source>
        <dbReference type="EMBL" id="OGY40829.1"/>
    </source>
</evidence>
<evidence type="ECO:0000313" key="3">
    <source>
        <dbReference type="Proteomes" id="UP000178570"/>
    </source>
</evidence>
<evidence type="ECO:0008006" key="4">
    <source>
        <dbReference type="Google" id="ProtNLM"/>
    </source>
</evidence>
<reference evidence="2 3" key="1">
    <citation type="journal article" date="2016" name="Nat. Commun.">
        <title>Thousands of microbial genomes shed light on interconnected biogeochemical processes in an aquifer system.</title>
        <authorList>
            <person name="Anantharaman K."/>
            <person name="Brown C.T."/>
            <person name="Hug L.A."/>
            <person name="Sharon I."/>
            <person name="Castelle C.J."/>
            <person name="Probst A.J."/>
            <person name="Thomas B.C."/>
            <person name="Singh A."/>
            <person name="Wilkins M.J."/>
            <person name="Karaoz U."/>
            <person name="Brodie E.L."/>
            <person name="Williams K.H."/>
            <person name="Hubbard S.S."/>
            <person name="Banfield J.F."/>
        </authorList>
    </citation>
    <scope>NUCLEOTIDE SEQUENCE [LARGE SCALE GENOMIC DNA]</scope>
</reference>
<evidence type="ECO:0000256" key="1">
    <source>
        <dbReference type="SAM" id="Phobius"/>
    </source>
</evidence>
<keyword evidence="1" id="KW-0812">Transmembrane</keyword>
<keyword evidence="1" id="KW-0472">Membrane</keyword>
<dbReference type="AlphaFoldDB" id="A0A1G1XLB7"/>
<accession>A0A1G1XLB7</accession>
<keyword evidence="1" id="KW-1133">Transmembrane helix</keyword>
<protein>
    <recommendedName>
        <fullName evidence="4">Cell division protein FtsL</fullName>
    </recommendedName>
</protein>
<gene>
    <name evidence="2" type="ORF">A2570_00230</name>
</gene>
<dbReference type="EMBL" id="MHHY01000004">
    <property type="protein sequence ID" value="OGY40829.1"/>
    <property type="molecule type" value="Genomic_DNA"/>
</dbReference>
<feature type="transmembrane region" description="Helical" evidence="1">
    <location>
        <begin position="43"/>
        <end position="62"/>
    </location>
</feature>
<organism evidence="2 3">
    <name type="scientific">Candidatus Brennerbacteria bacterium RIFOXYD1_FULL_41_16</name>
    <dbReference type="NCBI Taxonomy" id="1797529"/>
    <lineage>
        <taxon>Bacteria</taxon>
        <taxon>Candidatus Brenneribacteriota</taxon>
    </lineage>
</organism>
<sequence>MTVISPYQRQLVFTGYGAARNSRKVGVNFLKRVVELVSLTRTLAVLLGVAVFCGFGFLYLAVDSVFLSFEIQALNSQIEEYKMAKERIELRQADLLSPDSLKDFALMVQLENPGSIIYQVKN</sequence>
<proteinExistence type="predicted"/>
<dbReference type="STRING" id="1797529.A2570_00230"/>
<name>A0A1G1XLB7_9BACT</name>